<keyword evidence="3" id="KW-1185">Reference proteome</keyword>
<comment type="caution">
    <text evidence="2">The sequence shown here is derived from an EMBL/GenBank/DDBJ whole genome shotgun (WGS) entry which is preliminary data.</text>
</comment>
<feature type="region of interest" description="Disordered" evidence="1">
    <location>
        <begin position="151"/>
        <end position="299"/>
    </location>
</feature>
<dbReference type="EMBL" id="QPFP01000130">
    <property type="protein sequence ID" value="TEB20833.1"/>
    <property type="molecule type" value="Genomic_DNA"/>
</dbReference>
<accession>A0A4Y7SG57</accession>
<evidence type="ECO:0000313" key="3">
    <source>
        <dbReference type="Proteomes" id="UP000298030"/>
    </source>
</evidence>
<dbReference type="Proteomes" id="UP000298030">
    <property type="component" value="Unassembled WGS sequence"/>
</dbReference>
<feature type="region of interest" description="Disordered" evidence="1">
    <location>
        <begin position="105"/>
        <end position="128"/>
    </location>
</feature>
<protein>
    <submittedName>
        <fullName evidence="2">Uncharacterized protein</fullName>
    </submittedName>
</protein>
<feature type="compositionally biased region" description="Polar residues" evidence="1">
    <location>
        <begin position="151"/>
        <end position="160"/>
    </location>
</feature>
<sequence>MSATPVVLGGMGRIDEVARIQDTEKPCSHRLRLRRTSRAGVVPGTPSDNRRPGPRFPIHLSDGERKGDCWSGAMGEWNQITSAKNEGARDQTYLTPTPTHRYFHAHSQRPSIPREEIDDTEGDERVKRDVVGSRPTSVGRAFKVLLTCPTSSTYTPTHAPNTHSRNTSSTSHQRQFDSDGGRKGRGCDEERQVTERMAPHFEAQPKARVGEVDRANDSEDGDCPVRSEGKDGDVIRNLRGSENPGPARTTPDEGDDQGTASQHTHAMGVCDETHRIGRPSVSPEKKSSKKATRHRHSRRRMALLRQKCPVWLAPRKEVPRYKRRSSAGITIRRRSRGSWQHRQCCLEKGASTIRLDRDFYEAPLSVSTHSRLRIPHRTILPLRLLDRRGGMVEVGTSGLGVAEDRQPTLPKTVRITSSWWALNQAQASSEWRHWESGKREAELQVVEFGTTSSVTRSTAVVVVFRRRGDADGSVHSMRSTHEAMVSPEIDDGKSEGRVAARRVPTPSCWTLALMVGASASAPNRRKASTHDPWWIEYGIRAPNGRIYRQQNPKPGFRTCPWSEICAIAHTRGSQSLYQFHPPTNCRFDDDEGENGVGDGPSSVSLARSERDTVALLDAAASPSRASTIVYTHHCSPSKSYPRPRYDRGQRRVNKLDAIGVYRQTRRGEHKAELATQRYRGVVPTQQSVDAGMAGCAWVPRYSQN</sequence>
<dbReference type="AlphaFoldDB" id="A0A4Y7SG57"/>
<feature type="region of interest" description="Disordered" evidence="1">
    <location>
        <begin position="38"/>
        <end position="63"/>
    </location>
</feature>
<organism evidence="2 3">
    <name type="scientific">Coprinellus micaceus</name>
    <name type="common">Glistening ink-cap mushroom</name>
    <name type="synonym">Coprinus micaceus</name>
    <dbReference type="NCBI Taxonomy" id="71717"/>
    <lineage>
        <taxon>Eukaryota</taxon>
        <taxon>Fungi</taxon>
        <taxon>Dikarya</taxon>
        <taxon>Basidiomycota</taxon>
        <taxon>Agaricomycotina</taxon>
        <taxon>Agaricomycetes</taxon>
        <taxon>Agaricomycetidae</taxon>
        <taxon>Agaricales</taxon>
        <taxon>Agaricineae</taxon>
        <taxon>Psathyrellaceae</taxon>
        <taxon>Coprinellus</taxon>
    </lineage>
</organism>
<name>A0A4Y7SG57_COPMI</name>
<evidence type="ECO:0000313" key="2">
    <source>
        <dbReference type="EMBL" id="TEB20833.1"/>
    </source>
</evidence>
<gene>
    <name evidence="2" type="ORF">FA13DRAFT_1779639</name>
</gene>
<feature type="compositionally biased region" description="Basic and acidic residues" evidence="1">
    <location>
        <begin position="174"/>
        <end position="236"/>
    </location>
</feature>
<evidence type="ECO:0000256" key="1">
    <source>
        <dbReference type="SAM" id="MobiDB-lite"/>
    </source>
</evidence>
<feature type="compositionally biased region" description="Basic residues" evidence="1">
    <location>
        <begin position="287"/>
        <end position="299"/>
    </location>
</feature>
<reference evidence="2 3" key="1">
    <citation type="journal article" date="2019" name="Nat. Ecol. Evol.">
        <title>Megaphylogeny resolves global patterns of mushroom evolution.</title>
        <authorList>
            <person name="Varga T."/>
            <person name="Krizsan K."/>
            <person name="Foldi C."/>
            <person name="Dima B."/>
            <person name="Sanchez-Garcia M."/>
            <person name="Sanchez-Ramirez S."/>
            <person name="Szollosi G.J."/>
            <person name="Szarkandi J.G."/>
            <person name="Papp V."/>
            <person name="Albert L."/>
            <person name="Andreopoulos W."/>
            <person name="Angelini C."/>
            <person name="Antonin V."/>
            <person name="Barry K.W."/>
            <person name="Bougher N.L."/>
            <person name="Buchanan P."/>
            <person name="Buyck B."/>
            <person name="Bense V."/>
            <person name="Catcheside P."/>
            <person name="Chovatia M."/>
            <person name="Cooper J."/>
            <person name="Damon W."/>
            <person name="Desjardin D."/>
            <person name="Finy P."/>
            <person name="Geml J."/>
            <person name="Haridas S."/>
            <person name="Hughes K."/>
            <person name="Justo A."/>
            <person name="Karasinski D."/>
            <person name="Kautmanova I."/>
            <person name="Kiss B."/>
            <person name="Kocsube S."/>
            <person name="Kotiranta H."/>
            <person name="LaButti K.M."/>
            <person name="Lechner B.E."/>
            <person name="Liimatainen K."/>
            <person name="Lipzen A."/>
            <person name="Lukacs Z."/>
            <person name="Mihaltcheva S."/>
            <person name="Morgado L.N."/>
            <person name="Niskanen T."/>
            <person name="Noordeloos M.E."/>
            <person name="Ohm R.A."/>
            <person name="Ortiz-Santana B."/>
            <person name="Ovrebo C."/>
            <person name="Racz N."/>
            <person name="Riley R."/>
            <person name="Savchenko A."/>
            <person name="Shiryaev A."/>
            <person name="Soop K."/>
            <person name="Spirin V."/>
            <person name="Szebenyi C."/>
            <person name="Tomsovsky M."/>
            <person name="Tulloss R.E."/>
            <person name="Uehling J."/>
            <person name="Grigoriev I.V."/>
            <person name="Vagvolgyi C."/>
            <person name="Papp T."/>
            <person name="Martin F.M."/>
            <person name="Miettinen O."/>
            <person name="Hibbett D.S."/>
            <person name="Nagy L.G."/>
        </authorList>
    </citation>
    <scope>NUCLEOTIDE SEQUENCE [LARGE SCALE GENOMIC DNA]</scope>
    <source>
        <strain evidence="2 3">FP101781</strain>
    </source>
</reference>
<feature type="compositionally biased region" description="Low complexity" evidence="1">
    <location>
        <begin position="161"/>
        <end position="173"/>
    </location>
</feature>
<proteinExistence type="predicted"/>